<accession>U2ERQ3</accession>
<comment type="caution">
    <text evidence="2">The sequence shown here is derived from an EMBL/GenBank/DDBJ whole genome shotgun (WGS) entry which is preliminary data.</text>
</comment>
<dbReference type="AlphaFoldDB" id="U2ERQ3"/>
<feature type="compositionally biased region" description="Gly residues" evidence="1">
    <location>
        <begin position="297"/>
        <end position="314"/>
    </location>
</feature>
<dbReference type="Proteomes" id="UP000006242">
    <property type="component" value="Unassembled WGS sequence"/>
</dbReference>
<feature type="compositionally biased region" description="Gly residues" evidence="1">
    <location>
        <begin position="265"/>
        <end position="282"/>
    </location>
</feature>
<evidence type="ECO:0000313" key="2">
    <source>
        <dbReference type="EMBL" id="ERJ20682.1"/>
    </source>
</evidence>
<evidence type="ECO:0000256" key="1">
    <source>
        <dbReference type="SAM" id="MobiDB-lite"/>
    </source>
</evidence>
<dbReference type="RefSeq" id="WP_021031229.1">
    <property type="nucleotide sequence ID" value="NZ_AFNV02000001.1"/>
</dbReference>
<feature type="region of interest" description="Disordered" evidence="1">
    <location>
        <begin position="265"/>
        <end position="314"/>
    </location>
</feature>
<reference evidence="2 3" key="2">
    <citation type="journal article" date="2013" name="PLoS ONE">
        <title>INDIGO - INtegrated Data Warehouse of MIcrobial GenOmes with Examples from the Red Sea Extremophiles.</title>
        <authorList>
            <person name="Alam I."/>
            <person name="Antunes A."/>
            <person name="Kamau A.A."/>
            <person name="Ba Alawi W."/>
            <person name="Kalkatawi M."/>
            <person name="Stingl U."/>
            <person name="Bajic V.B."/>
        </authorList>
    </citation>
    <scope>NUCLEOTIDE SEQUENCE [LARGE SCALE GENOMIC DNA]</scope>
    <source>
        <strain evidence="2 3">E1L3A</strain>
    </source>
</reference>
<gene>
    <name evidence="2" type="ORF">SSPSH_000019</name>
</gene>
<name>U2ERQ3_9GAMM</name>
<proteinExistence type="predicted"/>
<sequence length="426" mass="42837">MGHFSKNTPFWAAALLALIGVFGQLAGVWEALVDWIRSQQQREYYQLQRLDGDRTVQVNQNASFVAVINQTTSTNAITYRWMLKKPSGDFEPLLDNNSSISINLPCSSFSPGTYAIKVETTLSGGSNSQEKSVQFRVDPYPSDQNENSAWNINDPCANVKLPKNVVVGETGLNIVAARVSAHVEGTHISARNDMSARAPDGENGSRGISYNSKAGRGDHGHAGGDGSDGLPGTQGATAPDASISATTLSGAFSFDLRGQNGGYGGAGGAGGNGQDGGDGRNGVSGALGCNRGPQSGRNGGLGGSGGNGGAGGPGGNAGDVLIEVGTLADVFSIEADLEGGRGGFGGPGGPAGTGGAGGARGSAPGHCDSGGRGSGSPGSAGQRGTDHSAQRAEDGIGGSCKIRTQSGVVTSCHEENIGFPETKAGR</sequence>
<feature type="compositionally biased region" description="Gly residues" evidence="1">
    <location>
        <begin position="341"/>
        <end position="360"/>
    </location>
</feature>
<evidence type="ECO:0000313" key="3">
    <source>
        <dbReference type="Proteomes" id="UP000006242"/>
    </source>
</evidence>
<feature type="region of interest" description="Disordered" evidence="1">
    <location>
        <begin position="341"/>
        <end position="400"/>
    </location>
</feature>
<reference evidence="2 3" key="1">
    <citation type="journal article" date="2011" name="J. Bacteriol.">
        <title>Genome sequence of Salinisphaera shabanensis, a gammaproteobacterium from the harsh, variable environment of the brine-seawater interface of the Shaban Deep in the Red Sea.</title>
        <authorList>
            <person name="Antunes A."/>
            <person name="Alam I."/>
            <person name="Bajic V.B."/>
            <person name="Stingl U."/>
        </authorList>
    </citation>
    <scope>NUCLEOTIDE SEQUENCE [LARGE SCALE GENOMIC DNA]</scope>
    <source>
        <strain evidence="2 3">E1L3A</strain>
    </source>
</reference>
<protein>
    <submittedName>
        <fullName evidence="2">Uncharacterized protein</fullName>
    </submittedName>
</protein>
<feature type="region of interest" description="Disordered" evidence="1">
    <location>
        <begin position="190"/>
        <end position="240"/>
    </location>
</feature>
<dbReference type="EMBL" id="AFNV02000001">
    <property type="protein sequence ID" value="ERJ20682.1"/>
    <property type="molecule type" value="Genomic_DNA"/>
</dbReference>
<feature type="compositionally biased region" description="Gly residues" evidence="1">
    <location>
        <begin position="368"/>
        <end position="378"/>
    </location>
</feature>
<keyword evidence="3" id="KW-1185">Reference proteome</keyword>
<feature type="compositionally biased region" description="Basic and acidic residues" evidence="1">
    <location>
        <begin position="384"/>
        <end position="394"/>
    </location>
</feature>
<organism evidence="2 3">
    <name type="scientific">Salinisphaera shabanensis E1L3A</name>
    <dbReference type="NCBI Taxonomy" id="1033802"/>
    <lineage>
        <taxon>Bacteria</taxon>
        <taxon>Pseudomonadati</taxon>
        <taxon>Pseudomonadota</taxon>
        <taxon>Gammaproteobacteria</taxon>
        <taxon>Salinisphaerales</taxon>
        <taxon>Salinisphaeraceae</taxon>
        <taxon>Salinisphaera</taxon>
    </lineage>
</organism>